<dbReference type="EMBL" id="ARYJ01000007">
    <property type="protein sequence ID" value="KCZ87731.1"/>
    <property type="molecule type" value="Genomic_DNA"/>
</dbReference>
<keyword evidence="5" id="KW-1185">Reference proteome</keyword>
<dbReference type="Pfam" id="PF10988">
    <property type="entry name" value="DUF2807"/>
    <property type="match status" value="1"/>
</dbReference>
<dbReference type="PATRIC" id="fig|1280952.3.peg.2411"/>
<protein>
    <recommendedName>
        <fullName evidence="3">Putative auto-transporter adhesin head GIN domain-containing protein</fullName>
    </recommendedName>
</protein>
<organism evidence="4 5">
    <name type="scientific">Hyphomonas jannaschiana VP2</name>
    <dbReference type="NCBI Taxonomy" id="1280952"/>
    <lineage>
        <taxon>Bacteria</taxon>
        <taxon>Pseudomonadati</taxon>
        <taxon>Pseudomonadota</taxon>
        <taxon>Alphaproteobacteria</taxon>
        <taxon>Hyphomonadales</taxon>
        <taxon>Hyphomonadaceae</taxon>
        <taxon>Hyphomonas</taxon>
    </lineage>
</organism>
<dbReference type="AlphaFoldDB" id="A0A059FB02"/>
<feature type="signal peptide" evidence="2">
    <location>
        <begin position="1"/>
        <end position="20"/>
    </location>
</feature>
<sequence length="209" mass="21453">MLKPLLASAVFTAAALTALADTSETYDFTGFDELDIAAGVEVHFATAPDYKVIAEFHRGGPDDIKVRQDGDRLYISRKMMSGGGDHLRVTLTITAPDLNEIEASSGSSILAEGISAENFDLSVTSGASADLSGTCGRLKLKAGSGGNADARDLKCEIVTATANSGGAAKAFASESATSKTSSGGSVDIWGNPPDRSANRSLSGGSTDFH</sequence>
<name>A0A059FB02_9PROT</name>
<reference evidence="4 5" key="1">
    <citation type="journal article" date="2014" name="Antonie Van Leeuwenhoek">
        <title>Hyphomonas beringensis sp. nov. and Hyphomonas chukchiensis sp. nov., isolated from surface seawater of the Bering Sea and Chukchi Sea.</title>
        <authorList>
            <person name="Li C."/>
            <person name="Lai Q."/>
            <person name="Li G."/>
            <person name="Dong C."/>
            <person name="Wang J."/>
            <person name="Liao Y."/>
            <person name="Shao Z."/>
        </authorList>
    </citation>
    <scope>NUCLEOTIDE SEQUENCE [LARGE SCALE GENOMIC DNA]</scope>
    <source>
        <strain evidence="4 5">VP2</strain>
    </source>
</reference>
<feature type="compositionally biased region" description="Polar residues" evidence="1">
    <location>
        <begin position="174"/>
        <end position="184"/>
    </location>
</feature>
<evidence type="ECO:0000313" key="4">
    <source>
        <dbReference type="EMBL" id="KCZ87731.1"/>
    </source>
</evidence>
<feature type="chain" id="PRO_5001572715" description="Putative auto-transporter adhesin head GIN domain-containing protein" evidence="2">
    <location>
        <begin position="21"/>
        <end position="209"/>
    </location>
</feature>
<evidence type="ECO:0000256" key="2">
    <source>
        <dbReference type="SAM" id="SignalP"/>
    </source>
</evidence>
<evidence type="ECO:0000313" key="5">
    <source>
        <dbReference type="Proteomes" id="UP000024816"/>
    </source>
</evidence>
<dbReference type="Gene3D" id="2.160.20.120">
    <property type="match status" value="2"/>
</dbReference>
<feature type="region of interest" description="Disordered" evidence="1">
    <location>
        <begin position="172"/>
        <end position="209"/>
    </location>
</feature>
<dbReference type="Proteomes" id="UP000024816">
    <property type="component" value="Unassembled WGS sequence"/>
</dbReference>
<dbReference type="InterPro" id="IPR021255">
    <property type="entry name" value="DUF2807"/>
</dbReference>
<gene>
    <name evidence="4" type="ORF">HJA_12044</name>
</gene>
<dbReference type="eggNOG" id="ENOG5033A7H">
    <property type="taxonomic scope" value="Bacteria"/>
</dbReference>
<dbReference type="RefSeq" id="WP_035582600.1">
    <property type="nucleotide sequence ID" value="NZ_ARYJ01000007.1"/>
</dbReference>
<dbReference type="STRING" id="1280952.HJA_12044"/>
<comment type="caution">
    <text evidence="4">The sequence shown here is derived from an EMBL/GenBank/DDBJ whole genome shotgun (WGS) entry which is preliminary data.</text>
</comment>
<evidence type="ECO:0000259" key="3">
    <source>
        <dbReference type="Pfam" id="PF10988"/>
    </source>
</evidence>
<dbReference type="OrthoDB" id="7618549at2"/>
<proteinExistence type="predicted"/>
<feature type="domain" description="Putative auto-transporter adhesin head GIN" evidence="3">
    <location>
        <begin position="31"/>
        <end position="192"/>
    </location>
</feature>
<keyword evidence="2" id="KW-0732">Signal</keyword>
<feature type="compositionally biased region" description="Polar residues" evidence="1">
    <location>
        <begin position="198"/>
        <end position="209"/>
    </location>
</feature>
<accession>A0A059FB02</accession>
<evidence type="ECO:0000256" key="1">
    <source>
        <dbReference type="SAM" id="MobiDB-lite"/>
    </source>
</evidence>